<gene>
    <name evidence="1" type="ORF">BN2475_170071</name>
</gene>
<evidence type="ECO:0000313" key="2">
    <source>
        <dbReference type="Proteomes" id="UP000187012"/>
    </source>
</evidence>
<name>A0A1N7RUL4_9BURK</name>
<protein>
    <submittedName>
        <fullName evidence="1">Uncharacterized protein</fullName>
    </submittedName>
</protein>
<dbReference type="STRING" id="1247936.BN2475_170071"/>
<dbReference type="AlphaFoldDB" id="A0A1N7RUL4"/>
<sequence>MVKVHYDEGVANHIGPKPCAGVREDVGEASVGERAGQPLSRDIFNVPGADVVYLAEGNTEGRAIASASTTWRGRRPWHARTLLAREPGDLSSGLSQHWQVRIGKARSRSR</sequence>
<dbReference type="Proteomes" id="UP000187012">
    <property type="component" value="Unassembled WGS sequence"/>
</dbReference>
<keyword evidence="2" id="KW-1185">Reference proteome</keyword>
<evidence type="ECO:0000313" key="1">
    <source>
        <dbReference type="EMBL" id="SIT38810.1"/>
    </source>
</evidence>
<reference evidence="1 2" key="1">
    <citation type="submission" date="2016-12" db="EMBL/GenBank/DDBJ databases">
        <authorList>
            <person name="Song W.-J."/>
            <person name="Kurnit D.M."/>
        </authorList>
    </citation>
    <scope>NUCLEOTIDE SEQUENCE [LARGE SCALE GENOMIC DNA]</scope>
    <source>
        <strain evidence="1 2">STM7296</strain>
    </source>
</reference>
<organism evidence="1 2">
    <name type="scientific">Paraburkholderia ribeironis</name>
    <dbReference type="NCBI Taxonomy" id="1247936"/>
    <lineage>
        <taxon>Bacteria</taxon>
        <taxon>Pseudomonadati</taxon>
        <taxon>Pseudomonadota</taxon>
        <taxon>Betaproteobacteria</taxon>
        <taxon>Burkholderiales</taxon>
        <taxon>Burkholderiaceae</taxon>
        <taxon>Paraburkholderia</taxon>
    </lineage>
</organism>
<proteinExistence type="predicted"/>
<accession>A0A1N7RUL4</accession>
<dbReference type="EMBL" id="CYGX02000017">
    <property type="protein sequence ID" value="SIT38810.1"/>
    <property type="molecule type" value="Genomic_DNA"/>
</dbReference>